<dbReference type="Proteomes" id="UP000441208">
    <property type="component" value="Unassembled WGS sequence"/>
</dbReference>
<evidence type="ECO:0000313" key="19">
    <source>
        <dbReference type="Proteomes" id="UP000476176"/>
    </source>
</evidence>
<organism evidence="2 12">
    <name type="scientific">Phytophthora fragariae</name>
    <dbReference type="NCBI Taxonomy" id="53985"/>
    <lineage>
        <taxon>Eukaryota</taxon>
        <taxon>Sar</taxon>
        <taxon>Stramenopiles</taxon>
        <taxon>Oomycota</taxon>
        <taxon>Peronosporomycetes</taxon>
        <taxon>Peronosporales</taxon>
        <taxon>Peronosporaceae</taxon>
        <taxon>Phytophthora</taxon>
    </lineage>
</organism>
<dbReference type="EMBL" id="QXGB01000306">
    <property type="protein sequence ID" value="KAE9220156.1"/>
    <property type="molecule type" value="Genomic_DNA"/>
</dbReference>
<evidence type="ECO:0000313" key="7">
    <source>
        <dbReference type="EMBL" id="KAE9220156.1"/>
    </source>
</evidence>
<proteinExistence type="predicted"/>
<dbReference type="Proteomes" id="UP000486351">
    <property type="component" value="Unassembled WGS sequence"/>
</dbReference>
<dbReference type="EMBL" id="QXFY01000213">
    <property type="protein sequence ID" value="KAE9351910.1"/>
    <property type="molecule type" value="Genomic_DNA"/>
</dbReference>
<evidence type="ECO:0000313" key="20">
    <source>
        <dbReference type="Proteomes" id="UP000486351"/>
    </source>
</evidence>
<evidence type="ECO:0000313" key="16">
    <source>
        <dbReference type="Proteomes" id="UP000440732"/>
    </source>
</evidence>
<dbReference type="Proteomes" id="UP000440367">
    <property type="component" value="Unassembled WGS sequence"/>
</dbReference>
<evidence type="ECO:0000313" key="18">
    <source>
        <dbReference type="Proteomes" id="UP000460718"/>
    </source>
</evidence>
<dbReference type="EMBL" id="QXFX01000609">
    <property type="protein sequence ID" value="KAE9109640.1"/>
    <property type="molecule type" value="Genomic_DNA"/>
</dbReference>
<name>A0A6A3F7E3_9STRA</name>
<dbReference type="Proteomes" id="UP000429523">
    <property type="component" value="Unassembled WGS sequence"/>
</dbReference>
<accession>A0A6A3F7E3</accession>
<comment type="caution">
    <text evidence="2">The sequence shown here is derived from an EMBL/GenBank/DDBJ whole genome shotgun (WGS) entry which is preliminary data.</text>
</comment>
<dbReference type="EMBL" id="QXGC01000283">
    <property type="protein sequence ID" value="KAE9241912.1"/>
    <property type="molecule type" value="Genomic_DNA"/>
</dbReference>
<evidence type="ECO:0000313" key="10">
    <source>
        <dbReference type="EMBL" id="KAE9317453.1"/>
    </source>
</evidence>
<dbReference type="Proteomes" id="UP000440732">
    <property type="component" value="Unassembled WGS sequence"/>
</dbReference>
<dbReference type="Proteomes" id="UP000476176">
    <property type="component" value="Unassembled WGS sequence"/>
</dbReference>
<evidence type="ECO:0000313" key="5">
    <source>
        <dbReference type="EMBL" id="KAE9121445.1"/>
    </source>
</evidence>
<dbReference type="EMBL" id="QXFZ01000316">
    <property type="protein sequence ID" value="KAE9121445.1"/>
    <property type="molecule type" value="Genomic_DNA"/>
</dbReference>
<evidence type="ECO:0000313" key="3">
    <source>
        <dbReference type="EMBL" id="KAE9008007.1"/>
    </source>
</evidence>
<evidence type="ECO:0008006" key="22">
    <source>
        <dbReference type="Google" id="ProtNLM"/>
    </source>
</evidence>
<feature type="signal peptide" evidence="1">
    <location>
        <begin position="1"/>
        <end position="34"/>
    </location>
</feature>
<gene>
    <name evidence="10" type="ORF">PF001_g6844</name>
    <name evidence="9" type="ORF">PF002_g8633</name>
    <name evidence="8" type="ORF">PF004_g6836</name>
    <name evidence="7" type="ORF">PF005_g7592</name>
    <name evidence="6" type="ORF">PF006_g6882</name>
    <name evidence="5" type="ORF">PF007_g7812</name>
    <name evidence="11" type="ORF">PF008_g5718</name>
    <name evidence="2" type="ORF">PF009_g8331</name>
    <name evidence="4" type="ORF">PF010_g11456</name>
    <name evidence="3" type="ORF">PF011_g10875</name>
</gene>
<dbReference type="Proteomes" id="UP000433483">
    <property type="component" value="Unassembled WGS sequence"/>
</dbReference>
<dbReference type="EMBL" id="QXGA01000285">
    <property type="protein sequence ID" value="KAE9148532.1"/>
    <property type="molecule type" value="Genomic_DNA"/>
</dbReference>
<evidence type="ECO:0000313" key="2">
    <source>
        <dbReference type="EMBL" id="KAE8941884.1"/>
    </source>
</evidence>
<dbReference type="EMBL" id="QXGD01000342">
    <property type="protein sequence ID" value="KAE9242678.1"/>
    <property type="molecule type" value="Genomic_DNA"/>
</dbReference>
<evidence type="ECO:0000313" key="15">
    <source>
        <dbReference type="Proteomes" id="UP000440367"/>
    </source>
</evidence>
<dbReference type="Proteomes" id="UP000437068">
    <property type="component" value="Unassembled WGS sequence"/>
</dbReference>
<dbReference type="Proteomes" id="UP000488956">
    <property type="component" value="Unassembled WGS sequence"/>
</dbReference>
<dbReference type="AlphaFoldDB" id="A0A6A3F7E3"/>
<dbReference type="EMBL" id="QXGE01000280">
    <property type="protein sequence ID" value="KAE9317453.1"/>
    <property type="molecule type" value="Genomic_DNA"/>
</dbReference>
<evidence type="ECO:0000313" key="8">
    <source>
        <dbReference type="EMBL" id="KAE9241912.1"/>
    </source>
</evidence>
<keyword evidence="1" id="KW-0732">Signal</keyword>
<dbReference type="Proteomes" id="UP000460718">
    <property type="component" value="Unassembled WGS sequence"/>
</dbReference>
<evidence type="ECO:0000313" key="4">
    <source>
        <dbReference type="EMBL" id="KAE9109640.1"/>
    </source>
</evidence>
<protein>
    <recommendedName>
        <fullName evidence="22">RxLR effector protein</fullName>
    </recommendedName>
</protein>
<dbReference type="EMBL" id="QXFW01000586">
    <property type="protein sequence ID" value="KAE9008007.1"/>
    <property type="molecule type" value="Genomic_DNA"/>
</dbReference>
<evidence type="ECO:0000313" key="6">
    <source>
        <dbReference type="EMBL" id="KAE9148532.1"/>
    </source>
</evidence>
<evidence type="ECO:0000313" key="14">
    <source>
        <dbReference type="Proteomes" id="UP000437068"/>
    </source>
</evidence>
<evidence type="ECO:0000256" key="1">
    <source>
        <dbReference type="SAM" id="SignalP"/>
    </source>
</evidence>
<dbReference type="EMBL" id="QXGF01000334">
    <property type="protein sequence ID" value="KAE8941884.1"/>
    <property type="molecule type" value="Genomic_DNA"/>
</dbReference>
<sequence>MSRCPVARRASNFVSHRPLTAVLLLTCALRWSAPVLISNAATLHTTTTTALGVADALAIRHCCSLQH</sequence>
<reference evidence="12 13" key="1">
    <citation type="submission" date="2018-08" db="EMBL/GenBank/DDBJ databases">
        <title>Genomic investigation of the strawberry pathogen Phytophthora fragariae indicates pathogenicity is determined by transcriptional variation in three key races.</title>
        <authorList>
            <person name="Adams T.M."/>
            <person name="Armitage A.D."/>
            <person name="Sobczyk M.K."/>
            <person name="Bates H.J."/>
            <person name="Dunwell J.M."/>
            <person name="Nellist C.F."/>
            <person name="Harrison R.J."/>
        </authorList>
    </citation>
    <scope>NUCLEOTIDE SEQUENCE [LARGE SCALE GENOMIC DNA]</scope>
    <source>
        <strain evidence="10 14">A4</strain>
        <strain evidence="9 15">BC-1</strain>
        <strain evidence="8 19">BC-23</strain>
        <strain evidence="7 13">NOV-27</strain>
        <strain evidence="6 16">NOV-5</strain>
        <strain evidence="5 17">NOV-71</strain>
        <strain evidence="11 20">NOV-77</strain>
        <strain evidence="2 12">NOV-9</strain>
        <strain evidence="4 21">ONT-3</strain>
        <strain evidence="3 18">SCRP245</strain>
    </source>
</reference>
<evidence type="ECO:0000313" key="13">
    <source>
        <dbReference type="Proteomes" id="UP000433483"/>
    </source>
</evidence>
<keyword evidence="13" id="KW-1185">Reference proteome</keyword>
<evidence type="ECO:0000313" key="21">
    <source>
        <dbReference type="Proteomes" id="UP000488956"/>
    </source>
</evidence>
<evidence type="ECO:0000313" key="9">
    <source>
        <dbReference type="EMBL" id="KAE9242678.1"/>
    </source>
</evidence>
<evidence type="ECO:0000313" key="12">
    <source>
        <dbReference type="Proteomes" id="UP000429523"/>
    </source>
</evidence>
<feature type="chain" id="PRO_5036163777" description="RxLR effector protein" evidence="1">
    <location>
        <begin position="35"/>
        <end position="67"/>
    </location>
</feature>
<evidence type="ECO:0000313" key="17">
    <source>
        <dbReference type="Proteomes" id="UP000441208"/>
    </source>
</evidence>
<evidence type="ECO:0000313" key="11">
    <source>
        <dbReference type="EMBL" id="KAE9351910.1"/>
    </source>
</evidence>